<organism evidence="2 3">
    <name type="scientific">Phakopsora pachyrhizi</name>
    <name type="common">Asian soybean rust disease fungus</name>
    <dbReference type="NCBI Taxonomy" id="170000"/>
    <lineage>
        <taxon>Eukaryota</taxon>
        <taxon>Fungi</taxon>
        <taxon>Dikarya</taxon>
        <taxon>Basidiomycota</taxon>
        <taxon>Pucciniomycotina</taxon>
        <taxon>Pucciniomycetes</taxon>
        <taxon>Pucciniales</taxon>
        <taxon>Phakopsoraceae</taxon>
        <taxon>Phakopsora</taxon>
    </lineage>
</organism>
<feature type="compositionally biased region" description="Basic and acidic residues" evidence="1">
    <location>
        <begin position="41"/>
        <end position="55"/>
    </location>
</feature>
<keyword evidence="3" id="KW-1185">Reference proteome</keyword>
<feature type="compositionally biased region" description="Basic and acidic residues" evidence="1">
    <location>
        <begin position="220"/>
        <end position="231"/>
    </location>
</feature>
<name>A0AAV0BGY1_PHAPC</name>
<proteinExistence type="predicted"/>
<reference evidence="2" key="1">
    <citation type="submission" date="2022-06" db="EMBL/GenBank/DDBJ databases">
        <authorList>
            <consortium name="SYNGENTA / RWTH Aachen University"/>
        </authorList>
    </citation>
    <scope>NUCLEOTIDE SEQUENCE</scope>
</reference>
<evidence type="ECO:0000256" key="1">
    <source>
        <dbReference type="SAM" id="MobiDB-lite"/>
    </source>
</evidence>
<dbReference type="Proteomes" id="UP001153365">
    <property type="component" value="Unassembled WGS sequence"/>
</dbReference>
<accession>A0AAV0BGY1</accession>
<evidence type="ECO:0000313" key="3">
    <source>
        <dbReference type="Proteomes" id="UP001153365"/>
    </source>
</evidence>
<comment type="caution">
    <text evidence="2">The sequence shown here is derived from an EMBL/GenBank/DDBJ whole genome shotgun (WGS) entry which is preliminary data.</text>
</comment>
<feature type="region of interest" description="Disordered" evidence="1">
    <location>
        <begin position="211"/>
        <end position="231"/>
    </location>
</feature>
<sequence>MTLSSCTTATIASSKHVSSVRLGEIAWPRDVGNGPVLAKSSNEKKMSNQDSGDSKTNERYLTALCLRVTVDVEVVLAVMRHSGQSYLIAHNLHWLQKKFSAQDWPLARNFWWTHRGWCIRMRWEWSRMMRSLGPDGYNQHEKLLSTLYICQPVAKDLKEASFHNGNTNWEKLFESSAGRLSVAFRTNLGLVMPRPQILLDQLMLSDLVGENEGLGGSPGTRDDEPVELDRL</sequence>
<gene>
    <name evidence="2" type="ORF">PPACK8108_LOCUS20166</name>
</gene>
<feature type="region of interest" description="Disordered" evidence="1">
    <location>
        <begin position="33"/>
        <end position="55"/>
    </location>
</feature>
<evidence type="ECO:0000313" key="2">
    <source>
        <dbReference type="EMBL" id="CAH7685609.1"/>
    </source>
</evidence>
<dbReference type="EMBL" id="CALTRL010005732">
    <property type="protein sequence ID" value="CAH7685609.1"/>
    <property type="molecule type" value="Genomic_DNA"/>
</dbReference>
<dbReference type="AlphaFoldDB" id="A0AAV0BGY1"/>
<protein>
    <submittedName>
        <fullName evidence="2">Uncharacterized protein</fullName>
    </submittedName>
</protein>